<comment type="caution">
    <text evidence="6">The sequence shown here is derived from an EMBL/GenBank/DDBJ whole genome shotgun (WGS) entry which is preliminary data.</text>
</comment>
<dbReference type="GO" id="GO:0005737">
    <property type="term" value="C:cytoplasm"/>
    <property type="evidence" value="ECO:0007669"/>
    <property type="project" value="UniProtKB-SubCell"/>
</dbReference>
<feature type="non-terminal residue" evidence="6">
    <location>
        <position position="1"/>
    </location>
</feature>
<comment type="subcellular location">
    <subcellularLocation>
        <location evidence="2">Cytoplasm</location>
    </subcellularLocation>
    <subcellularLocation>
        <location evidence="1">Nucleus</location>
    </subcellularLocation>
</comment>
<dbReference type="PANTHER" id="PTHR31250">
    <property type="entry name" value="IQ DOMAIN-CONTAINING PROTEIN IQM3"/>
    <property type="match status" value="1"/>
</dbReference>
<accession>A0A6A4LY17</accession>
<evidence type="ECO:0000256" key="3">
    <source>
        <dbReference type="ARBA" id="ARBA00022490"/>
    </source>
</evidence>
<dbReference type="InterPro" id="IPR044159">
    <property type="entry name" value="IQM"/>
</dbReference>
<evidence type="ECO:0000313" key="6">
    <source>
        <dbReference type="EMBL" id="KAE9465956.1"/>
    </source>
</evidence>
<evidence type="ECO:0000256" key="4">
    <source>
        <dbReference type="ARBA" id="ARBA00023242"/>
    </source>
</evidence>
<keyword evidence="3" id="KW-0963">Cytoplasm</keyword>
<keyword evidence="7" id="KW-1185">Reference proteome</keyword>
<dbReference type="Proteomes" id="UP000428333">
    <property type="component" value="Linkage Group LG02"/>
</dbReference>
<feature type="compositionally biased region" description="Low complexity" evidence="5">
    <location>
        <begin position="540"/>
        <end position="562"/>
    </location>
</feature>
<evidence type="ECO:0000256" key="5">
    <source>
        <dbReference type="SAM" id="MobiDB-lite"/>
    </source>
</evidence>
<evidence type="ECO:0000313" key="7">
    <source>
        <dbReference type="Proteomes" id="UP000428333"/>
    </source>
</evidence>
<dbReference type="GO" id="GO:0005634">
    <property type="term" value="C:nucleus"/>
    <property type="evidence" value="ECO:0007669"/>
    <property type="project" value="UniProtKB-SubCell"/>
</dbReference>
<dbReference type="EMBL" id="QEFC01000211">
    <property type="protein sequence ID" value="KAE9465956.1"/>
    <property type="molecule type" value="Genomic_DNA"/>
</dbReference>
<evidence type="ECO:0000256" key="2">
    <source>
        <dbReference type="ARBA" id="ARBA00004496"/>
    </source>
</evidence>
<name>A0A6A4LY17_9ERIC</name>
<protein>
    <submittedName>
        <fullName evidence="6">Uncharacterized protein</fullName>
    </submittedName>
</protein>
<reference evidence="6 7" key="1">
    <citation type="journal article" date="2019" name="Genome Biol. Evol.">
        <title>The Rhododendron genome and chromosomal organization provide insight into shared whole-genome duplications across the heath family (Ericaceae).</title>
        <authorList>
            <person name="Soza V.L."/>
            <person name="Lindsley D."/>
            <person name="Waalkes A."/>
            <person name="Ramage E."/>
            <person name="Patwardhan R.P."/>
            <person name="Burton J.N."/>
            <person name="Adey A."/>
            <person name="Kumar A."/>
            <person name="Qiu R."/>
            <person name="Shendure J."/>
            <person name="Hall B."/>
        </authorList>
    </citation>
    <scope>NUCLEOTIDE SEQUENCE [LARGE SCALE GENOMIC DNA]</scope>
    <source>
        <strain evidence="6">RSF 1966-606</strain>
    </source>
</reference>
<gene>
    <name evidence="6" type="ORF">C3L33_02136</name>
</gene>
<dbReference type="PANTHER" id="PTHR31250:SF38">
    <property type="entry name" value="IQ DOMAIN-CONTAINING PROTEIN IQM6"/>
    <property type="match status" value="1"/>
</dbReference>
<keyword evidence="4" id="KW-0539">Nucleus</keyword>
<feature type="region of interest" description="Disordered" evidence="5">
    <location>
        <begin position="539"/>
        <end position="571"/>
    </location>
</feature>
<organism evidence="6 7">
    <name type="scientific">Rhododendron williamsianum</name>
    <dbReference type="NCBI Taxonomy" id="262921"/>
    <lineage>
        <taxon>Eukaryota</taxon>
        <taxon>Viridiplantae</taxon>
        <taxon>Streptophyta</taxon>
        <taxon>Embryophyta</taxon>
        <taxon>Tracheophyta</taxon>
        <taxon>Spermatophyta</taxon>
        <taxon>Magnoliopsida</taxon>
        <taxon>eudicotyledons</taxon>
        <taxon>Gunneridae</taxon>
        <taxon>Pentapetalae</taxon>
        <taxon>asterids</taxon>
        <taxon>Ericales</taxon>
        <taxon>Ericaceae</taxon>
        <taxon>Ericoideae</taxon>
        <taxon>Rhodoreae</taxon>
        <taxon>Rhododendron</taxon>
    </lineage>
</organism>
<sequence length="587" mass="66483">MGIPFSCPFTDLDDLDRRLEAYLMRSMSFESFDGSDIGTALRSVSFNGRDSEPAIMRSFGSGKMILEGSLSLNGRELETTFSFRAPSDTEENAFVRCSSSMSRENGEKLPTSSKMPSLESDNRRFHAALRLQKVYKSFRTRRQLADCAVLVEQRWWKLLDFAELKRSSISFFDIEKPESAISRWLDIGEGKEVNLDRCSRSKLQQQCIKYLGPVSLIFLHGALYSFVMVLLQLRTQLKPICNVNGGIRKAYEVAVEDGKFLYRQTGKLLDTRAGHEDDKWIFVLSTSKTLYVGQKQKGTFQHSSFLAGGATLSAGRLVVEDGILKAVWPHSGHYLPTQENFEQLILFLKEHKVDLSIVQKSATDNEEEGLDKKRSEGAIHAYSRTQACNNNARNQHLPLSRFSRRLPLKITTLEIPGKDDVIKMFKKDEHQEEQGRSGSIHPVQTPMDGYETAEEVLSDDDDFIVSKHNLFDEGEESDYEEPIPREKIIQRINSHKGMKSYQLAQRLSCKWTTGAGPRIGCVRDYPTELQNRALEEVNLSPRSSFASPRRSFRPSPRATPTSLCRETTSGRSPLAIEQVMLHQIATP</sequence>
<dbReference type="OrthoDB" id="7344096at2759"/>
<evidence type="ECO:0000256" key="1">
    <source>
        <dbReference type="ARBA" id="ARBA00004123"/>
    </source>
</evidence>
<proteinExistence type="predicted"/>
<dbReference type="AlphaFoldDB" id="A0A6A4LY17"/>